<feature type="compositionally biased region" description="Basic and acidic residues" evidence="1">
    <location>
        <begin position="51"/>
        <end position="61"/>
    </location>
</feature>
<dbReference type="GO" id="GO:0034058">
    <property type="term" value="P:endosomal vesicle fusion"/>
    <property type="evidence" value="ECO:0007669"/>
    <property type="project" value="TreeGrafter"/>
</dbReference>
<feature type="compositionally biased region" description="Gly residues" evidence="1">
    <location>
        <begin position="41"/>
        <end position="50"/>
    </location>
</feature>
<feature type="compositionally biased region" description="Basic and acidic residues" evidence="1">
    <location>
        <begin position="71"/>
        <end position="80"/>
    </location>
</feature>
<dbReference type="InterPro" id="IPR018392">
    <property type="entry name" value="LysM"/>
</dbReference>
<dbReference type="Gene3D" id="3.10.350.10">
    <property type="entry name" value="LysM domain"/>
    <property type="match status" value="1"/>
</dbReference>
<dbReference type="EMBL" id="JAECZO010000033">
    <property type="protein sequence ID" value="KAK7194242.1"/>
    <property type="molecule type" value="Genomic_DNA"/>
</dbReference>
<dbReference type="Pfam" id="PF23411">
    <property type="entry name" value="Beta-prop_Vps41"/>
    <property type="match status" value="1"/>
</dbReference>
<feature type="domain" description="Vps41 beta-propeller" evidence="2">
    <location>
        <begin position="152"/>
        <end position="367"/>
    </location>
</feature>
<feature type="compositionally biased region" description="Gly residues" evidence="1">
    <location>
        <begin position="99"/>
        <end position="110"/>
    </location>
</feature>
<feature type="compositionally biased region" description="Polar residues" evidence="1">
    <location>
        <begin position="1"/>
        <end position="16"/>
    </location>
</feature>
<keyword evidence="4" id="KW-1185">Reference proteome</keyword>
<dbReference type="SUPFAM" id="SSF50978">
    <property type="entry name" value="WD40 repeat-like"/>
    <property type="match status" value="1"/>
</dbReference>
<protein>
    <submittedName>
        <fullName evidence="3">Vacuolar assembly protein vps41</fullName>
    </submittedName>
</protein>
<feature type="region of interest" description="Disordered" evidence="1">
    <location>
        <begin position="1"/>
        <end position="130"/>
    </location>
</feature>
<dbReference type="InterPro" id="IPR015943">
    <property type="entry name" value="WD40/YVTN_repeat-like_dom_sf"/>
</dbReference>
<dbReference type="GO" id="GO:0030897">
    <property type="term" value="C:HOPS complex"/>
    <property type="evidence" value="ECO:0007669"/>
    <property type="project" value="TreeGrafter"/>
</dbReference>
<dbReference type="PANTHER" id="PTHR12616:SF1">
    <property type="entry name" value="VACUOLAR PROTEIN SORTING-ASSOCIATED PROTEIN 41 HOMOLOG"/>
    <property type="match status" value="1"/>
</dbReference>
<feature type="region of interest" description="Disordered" evidence="1">
    <location>
        <begin position="894"/>
        <end position="915"/>
    </location>
</feature>
<feature type="compositionally biased region" description="Low complexity" evidence="1">
    <location>
        <begin position="735"/>
        <end position="756"/>
    </location>
</feature>
<evidence type="ECO:0000313" key="3">
    <source>
        <dbReference type="EMBL" id="KAK7194242.1"/>
    </source>
</evidence>
<dbReference type="GO" id="GO:0006623">
    <property type="term" value="P:protein targeting to vacuole"/>
    <property type="evidence" value="ECO:0007669"/>
    <property type="project" value="InterPro"/>
</dbReference>
<comment type="caution">
    <text evidence="3">The sequence shown here is derived from an EMBL/GenBank/DDBJ whole genome shotgun (WGS) entry which is preliminary data.</text>
</comment>
<evidence type="ECO:0000313" key="4">
    <source>
        <dbReference type="Proteomes" id="UP001430356"/>
    </source>
</evidence>
<feature type="region of interest" description="Disordered" evidence="1">
    <location>
        <begin position="731"/>
        <end position="756"/>
    </location>
</feature>
<evidence type="ECO:0000256" key="1">
    <source>
        <dbReference type="SAM" id="MobiDB-lite"/>
    </source>
</evidence>
<dbReference type="CDD" id="cd00118">
    <property type="entry name" value="LysM"/>
    <property type="match status" value="1"/>
</dbReference>
<dbReference type="InterPro" id="IPR057780">
    <property type="entry name" value="Beta-prop_Vps41"/>
</dbReference>
<reference evidence="3 4" key="1">
    <citation type="journal article" date="2021" name="MBio">
        <title>A New Model Trypanosomatid, Novymonas esmeraldas: Genomic Perception of Its 'Candidatus Pandoraea novymonadis' Endosymbiont.</title>
        <authorList>
            <person name="Zakharova A."/>
            <person name="Saura A."/>
            <person name="Butenko A."/>
            <person name="Podesvova L."/>
            <person name="Warmusova S."/>
            <person name="Kostygov A.Y."/>
            <person name="Nenarokova A."/>
            <person name="Lukes J."/>
            <person name="Opperdoes F.R."/>
            <person name="Yurchenko V."/>
        </authorList>
    </citation>
    <scope>NUCLEOTIDE SEQUENCE [LARGE SCALE GENOMIC DNA]</scope>
    <source>
        <strain evidence="3 4">E262AT.01</strain>
    </source>
</reference>
<dbReference type="InterPro" id="IPR036322">
    <property type="entry name" value="WD40_repeat_dom_sf"/>
</dbReference>
<feature type="compositionally biased region" description="Low complexity" evidence="1">
    <location>
        <begin position="894"/>
        <end position="907"/>
    </location>
</feature>
<organism evidence="3 4">
    <name type="scientific">Novymonas esmeraldas</name>
    <dbReference type="NCBI Taxonomy" id="1808958"/>
    <lineage>
        <taxon>Eukaryota</taxon>
        <taxon>Discoba</taxon>
        <taxon>Euglenozoa</taxon>
        <taxon>Kinetoplastea</taxon>
        <taxon>Metakinetoplastina</taxon>
        <taxon>Trypanosomatida</taxon>
        <taxon>Trypanosomatidae</taxon>
        <taxon>Novymonas</taxon>
    </lineage>
</organism>
<dbReference type="GO" id="GO:0005770">
    <property type="term" value="C:late endosome"/>
    <property type="evidence" value="ECO:0007669"/>
    <property type="project" value="TreeGrafter"/>
</dbReference>
<dbReference type="GO" id="GO:0016236">
    <property type="term" value="P:macroautophagy"/>
    <property type="evidence" value="ECO:0007669"/>
    <property type="project" value="TreeGrafter"/>
</dbReference>
<dbReference type="Gene3D" id="2.130.10.10">
    <property type="entry name" value="YVTN repeat-like/Quinoprotein amine dehydrogenase"/>
    <property type="match status" value="1"/>
</dbReference>
<dbReference type="InterPro" id="IPR045111">
    <property type="entry name" value="Vps41/Vps8"/>
</dbReference>
<dbReference type="GO" id="GO:0009267">
    <property type="term" value="P:cellular response to starvation"/>
    <property type="evidence" value="ECO:0007669"/>
    <property type="project" value="TreeGrafter"/>
</dbReference>
<feature type="region of interest" description="Disordered" evidence="1">
    <location>
        <begin position="1129"/>
        <end position="1149"/>
    </location>
</feature>
<gene>
    <name evidence="3" type="ORF">NESM_000339000</name>
</gene>
<sequence length="1375" mass="147385">MRRSGTGDTSAGATSRSSALSPSPAPSPAPDTRGARSSSSGSGGSAGGGSHHTEEKGEAGGRRTSGSRGGGEGDERHSAEEESYTSYYEYDSDYDSDSGGSGSGGGGGSRDTGDGDGGRSSGAASQPPQEDLLRFLSYTLDETALKDHRLMAVEAFRHVLVLGTNQGTVAVVEPSSGTLKEVYTNHHEPICDLDCNVNELYIAACDKAGYVTIQNRREAKDVWMAELSGPIESVALHPLYHKMDSCPMVCGGASKVLLLTKGVLWSNSRRVTTLQEGRGRIHKVRWCHTAAIDVVAWLSDAELTLYDMKNEAVVRRVALPGLTAQNALYPSTLRWERATSRDPTAIANAAATLLCGWGDVVQEVRVLAGSHARRVAASAADASPRSSAVQEAYQEAPAPSPTHAMAAFAVARAAYTAELRTPQPLRPSGTSFPYRVCGIAPYGPQQYVVLACIVDRGAEGVMKDLEVRVVDRGSLADVYRGRMPVRFIHPLQLHLTYLDPPPPPPAPAVAVAAAAAAADVLAPSPMTQYFIRSVDTIVKAMPSDTDDHVAYLLRTSQFERAYRYAVTHARVLRRHVLEQVGQQWLMHLFAHRGDGDDAAVLRIVELLPEVISRDSSAAWEQWIYRLDTCGESWRLVALLPGSTGASAEYRVASASAATGTAAVAVATLQAPIRQEYYDLVLLRCLRHNPSLFYAALHKFHTLFSVSAVLKTTEALYRECCASAAWWEDGEDGERAAGADGGRAVSPSPATASSPLSTSLPADVVGSAGAVASAAAPAQRGSAGSGAELTPAWSMDRTSRWSLAASYGFLLRCAGRHEEALQVLLHLPSSPRSDREVFGLIRDQQLFHKARTLLPELLHSREEATLQLLMEHVAAPSAGHLGAVDEVDGSAGSLSVGSAAAAPDSGAPSPLPAVLDPSRYGSGQDPLCAESVVSRLEHSDRLHLLRYLNLVQELHPRVFVQTAKHHAQLVATLYMDYDRPSLLPFLRQMSMYVERIRELHALCRKHRFLEEEIFLLFRMGREDEALRILVARMHDLPRALRFVVSVPDREEQAALFARLVDYTVTYNASLPSRTFDTAAGGAGVQMRYLTHTSRPEETYASIAERYRVSVADLCSANGVVVTVATARRGRGTAASPSSRAPRGGRDADADVDLPAPPPECIVPLNLFGSFLEALAEPEFMEHPALDVRLVLRKLPGREPVLHAGPSIAAIAHTMATEIAFFATVSEVGERDLMGYYGRLLKRRTAAIAMGRHRDPASAAADGAAAAAAMGDAVATAMGDAAAAVHRCAACRQLVTQQVVVFACQHMYHPVCVLHYLRKQTPDSVAVARAEVRDGALLSTPASTTVAAAAGGETVEEQLRHLHVHCHACHQHAGGHS</sequence>
<dbReference type="InterPro" id="IPR036779">
    <property type="entry name" value="LysM_dom_sf"/>
</dbReference>
<dbReference type="Pfam" id="PF23556">
    <property type="entry name" value="TPR_Vps41"/>
    <property type="match status" value="1"/>
</dbReference>
<name>A0AAW0ELE7_9TRYP</name>
<evidence type="ECO:0000259" key="2">
    <source>
        <dbReference type="Pfam" id="PF23411"/>
    </source>
</evidence>
<feature type="compositionally biased region" description="Low complexity" evidence="1">
    <location>
        <begin position="1129"/>
        <end position="1140"/>
    </location>
</feature>
<dbReference type="Proteomes" id="UP001430356">
    <property type="component" value="Unassembled WGS sequence"/>
</dbReference>
<accession>A0AAW0ELE7</accession>
<proteinExistence type="predicted"/>
<dbReference type="PANTHER" id="PTHR12616">
    <property type="entry name" value="VACUOLAR PROTEIN SORTING VPS41"/>
    <property type="match status" value="1"/>
</dbReference>